<evidence type="ECO:0000256" key="2">
    <source>
        <dbReference type="ARBA" id="ARBA00009064"/>
    </source>
</evidence>
<dbReference type="Gene3D" id="1.20.920.10">
    <property type="entry name" value="Bromodomain-like"/>
    <property type="match status" value="2"/>
</dbReference>
<evidence type="ECO:0000256" key="5">
    <source>
        <dbReference type="PROSITE-ProRule" id="PRU00035"/>
    </source>
</evidence>
<evidence type="ECO:0000256" key="7">
    <source>
        <dbReference type="SAM" id="MobiDB-lite"/>
    </source>
</evidence>
<dbReference type="InterPro" id="IPR040240">
    <property type="entry name" value="TAF1"/>
</dbReference>
<dbReference type="GO" id="GO:0051123">
    <property type="term" value="P:RNA polymerase II preinitiation complex assembly"/>
    <property type="evidence" value="ECO:0007669"/>
    <property type="project" value="TreeGrafter"/>
</dbReference>
<dbReference type="InterPro" id="IPR022591">
    <property type="entry name" value="TAF1_HAT_dom"/>
</dbReference>
<comment type="similarity">
    <text evidence="2">Belongs to the TAF1 family.</text>
</comment>
<reference evidence="10" key="1">
    <citation type="submission" date="2021-01" db="EMBL/GenBank/DDBJ databases">
        <title>Caligus Genome Assembly.</title>
        <authorList>
            <person name="Gallardo-Escarate C."/>
        </authorList>
    </citation>
    <scope>NUCLEOTIDE SEQUENCE [LARGE SCALE GENOMIC DNA]</scope>
</reference>
<dbReference type="Pfam" id="PF00439">
    <property type="entry name" value="Bromodomain"/>
    <property type="match status" value="2"/>
</dbReference>
<proteinExistence type="inferred from homology"/>
<feature type="coiled-coil region" evidence="6">
    <location>
        <begin position="749"/>
        <end position="776"/>
    </location>
</feature>
<dbReference type="InterPro" id="IPR018359">
    <property type="entry name" value="Bromodomain_CS"/>
</dbReference>
<organism evidence="9 10">
    <name type="scientific">Caligus rogercresseyi</name>
    <name type="common">Sea louse</name>
    <dbReference type="NCBI Taxonomy" id="217165"/>
    <lineage>
        <taxon>Eukaryota</taxon>
        <taxon>Metazoa</taxon>
        <taxon>Ecdysozoa</taxon>
        <taxon>Arthropoda</taxon>
        <taxon>Crustacea</taxon>
        <taxon>Multicrustacea</taxon>
        <taxon>Hexanauplia</taxon>
        <taxon>Copepoda</taxon>
        <taxon>Siphonostomatoida</taxon>
        <taxon>Caligidae</taxon>
        <taxon>Caligus</taxon>
    </lineage>
</organism>
<evidence type="ECO:0000259" key="8">
    <source>
        <dbReference type="PROSITE" id="PS50014"/>
    </source>
</evidence>
<feature type="region of interest" description="Disordered" evidence="7">
    <location>
        <begin position="603"/>
        <end position="624"/>
    </location>
</feature>
<dbReference type="PANTHER" id="PTHR13900">
    <property type="entry name" value="TRANSCRIPTION INITIATION FACTOR TFIID"/>
    <property type="match status" value="1"/>
</dbReference>
<name>A0A7T8KAF1_CALRO</name>
<feature type="non-terminal residue" evidence="9">
    <location>
        <position position="1"/>
    </location>
</feature>
<dbReference type="PRINTS" id="PR00503">
    <property type="entry name" value="BROMODOMAIN"/>
</dbReference>
<dbReference type="GO" id="GO:0017025">
    <property type="term" value="F:TBP-class protein binding"/>
    <property type="evidence" value="ECO:0007669"/>
    <property type="project" value="InterPro"/>
</dbReference>
<feature type="compositionally biased region" description="Acidic residues" evidence="7">
    <location>
        <begin position="1289"/>
        <end position="1299"/>
    </location>
</feature>
<feature type="region of interest" description="Disordered" evidence="7">
    <location>
        <begin position="1179"/>
        <end position="1212"/>
    </location>
</feature>
<dbReference type="InterPro" id="IPR001487">
    <property type="entry name" value="Bromodomain"/>
</dbReference>
<dbReference type="GO" id="GO:0004402">
    <property type="term" value="F:histone acetyltransferase activity"/>
    <property type="evidence" value="ECO:0007669"/>
    <property type="project" value="InterPro"/>
</dbReference>
<dbReference type="SMART" id="SM00297">
    <property type="entry name" value="BROMO"/>
    <property type="match status" value="2"/>
</dbReference>
<keyword evidence="3 5" id="KW-0103">Bromodomain</keyword>
<keyword evidence="6" id="KW-0175">Coiled coil</keyword>
<protein>
    <submittedName>
        <fullName evidence="9">Transcription initiation factor TFIID subunit</fullName>
    </submittedName>
</protein>
<feature type="compositionally biased region" description="Acidic residues" evidence="7">
    <location>
        <begin position="1400"/>
        <end position="1409"/>
    </location>
</feature>
<dbReference type="PROSITE" id="PS50014">
    <property type="entry name" value="BROMODOMAIN_2"/>
    <property type="match status" value="2"/>
</dbReference>
<evidence type="ECO:0000313" key="9">
    <source>
        <dbReference type="EMBL" id="QQP50590.1"/>
    </source>
</evidence>
<feature type="region of interest" description="Disordered" evidence="7">
    <location>
        <begin position="656"/>
        <end position="695"/>
    </location>
</feature>
<dbReference type="SUPFAM" id="SSF47370">
    <property type="entry name" value="Bromodomain"/>
    <property type="match status" value="2"/>
</dbReference>
<feature type="compositionally biased region" description="Basic residues" evidence="7">
    <location>
        <begin position="1197"/>
        <end position="1211"/>
    </location>
</feature>
<gene>
    <name evidence="9" type="ORF">FKW44_011633</name>
</gene>
<evidence type="ECO:0000256" key="3">
    <source>
        <dbReference type="ARBA" id="ARBA00023117"/>
    </source>
</evidence>
<feature type="coiled-coil region" evidence="6">
    <location>
        <begin position="1139"/>
        <end position="1173"/>
    </location>
</feature>
<dbReference type="GO" id="GO:0005669">
    <property type="term" value="C:transcription factor TFIID complex"/>
    <property type="evidence" value="ECO:0007669"/>
    <property type="project" value="InterPro"/>
</dbReference>
<feature type="compositionally biased region" description="Basic and acidic residues" evidence="7">
    <location>
        <begin position="668"/>
        <end position="682"/>
    </location>
</feature>
<dbReference type="CDD" id="cd05511">
    <property type="entry name" value="Bromo_TFIID"/>
    <property type="match status" value="1"/>
</dbReference>
<sequence>IWDDGVMPKLQPKIVSLDPNDDNIILGIPEDIDPSTLPSDEPIRKVKIIQKHVKQSRMLLNRSGIISVIEEESPPPPPKIDDMDPFNISNDSYYQPKTQESLKVSSGRSLLQHATPIVELQAPFVPTHIGPIKLRLFHRPPLKRFSKGPLLDYTAFYGVIPLVKHIKKKAKARESERELAGGGEIFFMRTPEDISGKDGELVLFEFIEEHAPLLDLVGMCSKIKNYYKRKPENDKGPSKFKYGESNIAHTSPFLGTMSPGQSLQALENNMFRSPIFEHSPPLTDFIIIRTRTEFSIREVDGLFVVGQECPLYEVPGPNSKRANNFARDFLQVFIYRLFWKSRDNPKRIKMDEIKKAFPAHSESSIRKRLKPCAEFHRTGHDSNWWVIKNNFRLPTEEEIRSMVDPEACCAYFSMIAAEQRLRDAGYGEKFLFAQQDEDDEDTALKMDDELKVAPWNTTRAYILAMKGKCLLQLTGPADPTGPAGEGFSYVRIPNKPVNKEEAEQQPKRTVTGTDADLRKLPLKDARAILRNNGVPEQEIMNLSRWQVIDVVRTLSTEKVKAGEDGDHKFSRGNRFSIAEHQERYRDDCQRLFMVQNRVLGSSEVLSSDEAESSEEEEDKDDEDFNEMGKNLENVLSNKKTSSQFLREREELERRSLQKMIMGEDSESASDKGKGLSKSRKEDGDDGGGPGGSSLCVGNKILKIVRTFKTDDGKEYTRTEIVRKPLVIETYIKVRETKDEQFIRQFATIDDQQKEEMKKERRRIQEQLRRIKRNEEKEKLGLKGTKKISTKSVSKATKKDLKLVCGACGGKGHMRTNKACPKFVPEFEGISIGSVAMTEQDEEDLEKQLMENIEEEELVNVDGTKVKLSAKVLQHADKIRRESVKLKIPKQAVKVAKKRTRPVEHCDYLTNTNYRPVKRRRTDPLITFATYLEGIHNQLRVMDEALQFLQPVNQKRLPFYFDIVKNPMDLQTIRENIQKKKYHKREEFLHDINQIVANSALFNGPEDIHTQNAKKLLEVVIAKLSENEDKLMKLEKAINPLLDDNDQVALTYILDNILNEKIKSMQESWPFVKPVNKKANKDYYDIVKNPMDLETISLKVTQNQYHSRTEFLADFELIAGNSLLYNGEASDFTAKAKRILEVTKDTLEEYADHLTSLEEKIQEVQRKALEQTDVESLGAALGVDEEGEESGGEEHSPKGKKKKRGRPRKKGPKIISAEFVDDGGNEGGGLLEEDLQYSSDEDWEEVVEEDNNSSSFTVTVDHQLQEEEEEEEAQPQAPLVTMNFYTDHQEQEELEVDENYDPSAFLHNLGKALPPAPSSPSVAKDEGEGEEGEKTIKEEEESGEGGGSGEPKEEAPEDDKFEAEEFKSESIDIKEDLDISDSDDEAPPTETPAPKEAPQETPDDDDTLWF</sequence>
<dbReference type="Proteomes" id="UP000595437">
    <property type="component" value="Chromosome 7"/>
</dbReference>
<keyword evidence="10" id="KW-1185">Reference proteome</keyword>
<feature type="domain" description="Bromo" evidence="8">
    <location>
        <begin position="939"/>
        <end position="1009"/>
    </location>
</feature>
<feature type="compositionally biased region" description="Acidic residues" evidence="7">
    <location>
        <begin position="1236"/>
        <end position="1250"/>
    </location>
</feature>
<dbReference type="GO" id="GO:0016251">
    <property type="term" value="F:RNA polymerase II general transcription initiation factor activity"/>
    <property type="evidence" value="ECO:0007669"/>
    <property type="project" value="InterPro"/>
</dbReference>
<dbReference type="OrthoDB" id="5752at2759"/>
<keyword evidence="4" id="KW-0539">Nucleus</keyword>
<dbReference type="PROSITE" id="PS00633">
    <property type="entry name" value="BROMODOMAIN_1"/>
    <property type="match status" value="2"/>
</dbReference>
<dbReference type="InterPro" id="IPR036427">
    <property type="entry name" value="Bromodomain-like_sf"/>
</dbReference>
<evidence type="ECO:0000313" key="10">
    <source>
        <dbReference type="Proteomes" id="UP000595437"/>
    </source>
</evidence>
<evidence type="ECO:0000256" key="1">
    <source>
        <dbReference type="ARBA" id="ARBA00004123"/>
    </source>
</evidence>
<dbReference type="PANTHER" id="PTHR13900:SF0">
    <property type="entry name" value="TRANSCRIPTION INITIATION FACTOR TFIID SUBUNIT 1"/>
    <property type="match status" value="1"/>
</dbReference>
<feature type="compositionally biased region" description="Acidic residues" evidence="7">
    <location>
        <begin position="606"/>
        <end position="624"/>
    </location>
</feature>
<feature type="domain" description="Bromo" evidence="8">
    <location>
        <begin position="1062"/>
        <end position="1132"/>
    </location>
</feature>
<comment type="subcellular location">
    <subcellularLocation>
        <location evidence="1">Nucleus</location>
    </subcellularLocation>
</comment>
<feature type="compositionally biased region" description="Basic and acidic residues" evidence="7">
    <location>
        <begin position="1362"/>
        <end position="1376"/>
    </location>
</feature>
<dbReference type="Pfam" id="PF12157">
    <property type="entry name" value="DUF3591"/>
    <property type="match status" value="1"/>
</dbReference>
<feature type="region of interest" description="Disordered" evidence="7">
    <location>
        <begin position="1236"/>
        <end position="1409"/>
    </location>
</feature>
<evidence type="ECO:0000256" key="4">
    <source>
        <dbReference type="ARBA" id="ARBA00023242"/>
    </source>
</evidence>
<evidence type="ECO:0000256" key="6">
    <source>
        <dbReference type="SAM" id="Coils"/>
    </source>
</evidence>
<accession>A0A7T8KAF1</accession>
<feature type="compositionally biased region" description="Acidic residues" evidence="7">
    <location>
        <begin position="1377"/>
        <end position="1386"/>
    </location>
</feature>
<dbReference type="EMBL" id="CP045896">
    <property type="protein sequence ID" value="QQP50590.1"/>
    <property type="molecule type" value="Genomic_DNA"/>
</dbReference>